<dbReference type="OMA" id="HRTKAMH"/>
<organism evidence="10 11">
    <name type="scientific">Tetracentron sinense</name>
    <name type="common">Spur-leaf</name>
    <dbReference type="NCBI Taxonomy" id="13715"/>
    <lineage>
        <taxon>Eukaryota</taxon>
        <taxon>Viridiplantae</taxon>
        <taxon>Streptophyta</taxon>
        <taxon>Embryophyta</taxon>
        <taxon>Tracheophyta</taxon>
        <taxon>Spermatophyta</taxon>
        <taxon>Magnoliopsida</taxon>
        <taxon>Trochodendrales</taxon>
        <taxon>Trochodendraceae</taxon>
        <taxon>Tetracentron</taxon>
    </lineage>
</organism>
<feature type="transmembrane region" description="Helical" evidence="9">
    <location>
        <begin position="115"/>
        <end position="134"/>
    </location>
</feature>
<gene>
    <name evidence="10" type="ORF">HHK36_000584</name>
</gene>
<evidence type="ECO:0000256" key="6">
    <source>
        <dbReference type="ARBA" id="ARBA00022989"/>
    </source>
</evidence>
<dbReference type="SUPFAM" id="SSF103511">
    <property type="entry name" value="Chlorophyll a-b binding protein"/>
    <property type="match status" value="1"/>
</dbReference>
<dbReference type="OrthoDB" id="513190at2759"/>
<evidence type="ECO:0000256" key="3">
    <source>
        <dbReference type="ARBA" id="ARBA00022528"/>
    </source>
</evidence>
<evidence type="ECO:0000256" key="5">
    <source>
        <dbReference type="ARBA" id="ARBA00022692"/>
    </source>
</evidence>
<keyword evidence="6 9" id="KW-1133">Transmembrane helix</keyword>
<evidence type="ECO:0000256" key="9">
    <source>
        <dbReference type="SAM" id="Phobius"/>
    </source>
</evidence>
<evidence type="ECO:0000256" key="7">
    <source>
        <dbReference type="ARBA" id="ARBA00023136"/>
    </source>
</evidence>
<name>A0A834ZW48_TETSI</name>
<keyword evidence="7 9" id="KW-0472">Membrane</keyword>
<dbReference type="PANTHER" id="PTHR14154">
    <property type="entry name" value="UPF0041 BRAIN PROTEIN 44-RELATED"/>
    <property type="match status" value="1"/>
</dbReference>
<evidence type="ECO:0000256" key="2">
    <source>
        <dbReference type="ARBA" id="ARBA00004229"/>
    </source>
</evidence>
<accession>A0A834ZW48</accession>
<reference evidence="10 11" key="1">
    <citation type="submission" date="2020-04" db="EMBL/GenBank/DDBJ databases">
        <title>Plant Genome Project.</title>
        <authorList>
            <person name="Zhang R.-G."/>
        </authorList>
    </citation>
    <scope>NUCLEOTIDE SEQUENCE [LARGE SCALE GENOMIC DNA]</scope>
    <source>
        <strain evidence="10">YNK0</strain>
        <tissue evidence="10">Leaf</tissue>
    </source>
</reference>
<evidence type="ECO:0000256" key="1">
    <source>
        <dbReference type="ARBA" id="ARBA00004141"/>
    </source>
</evidence>
<keyword evidence="11" id="KW-1185">Reference proteome</keyword>
<dbReference type="Pfam" id="PF00504">
    <property type="entry name" value="Chloroa_b-bind"/>
    <property type="match status" value="1"/>
</dbReference>
<keyword evidence="5 9" id="KW-0812">Transmembrane</keyword>
<comment type="subcellular location">
    <subcellularLocation>
        <location evidence="1">Membrane</location>
        <topology evidence="1">Multi-pass membrane protein</topology>
    </subcellularLocation>
    <subcellularLocation>
        <location evidence="2">Plastid</location>
        <location evidence="2">Chloroplast</location>
    </subcellularLocation>
</comment>
<evidence type="ECO:0000256" key="4">
    <source>
        <dbReference type="ARBA" id="ARBA00022640"/>
    </source>
</evidence>
<sequence>MLPSIKTRSQAFQLRSSAYLLFNHLQKIHPMAASAAKQSVFASPITRVTHRTKAMHGSSFYLGATSAKNTSMQVMRCMAKQPLQEETTPGTPPTLDNSTKFSNVLAFSGPAPERINGRLAMIGFVAAIAVELSKGEDLFTQLANGGILWFVGTSIVLSVASLIPLLKGISVQSKSEGVMTSDAEMWNGRFAMLGLVALAFTEYMTGGTLV</sequence>
<dbReference type="Proteomes" id="UP000655225">
    <property type="component" value="Unassembled WGS sequence"/>
</dbReference>
<evidence type="ECO:0000313" key="11">
    <source>
        <dbReference type="Proteomes" id="UP000655225"/>
    </source>
</evidence>
<dbReference type="GO" id="GO:0009507">
    <property type="term" value="C:chloroplast"/>
    <property type="evidence" value="ECO:0007669"/>
    <property type="project" value="UniProtKB-SubCell"/>
</dbReference>
<evidence type="ECO:0000313" key="10">
    <source>
        <dbReference type="EMBL" id="KAF8412615.1"/>
    </source>
</evidence>
<dbReference type="GO" id="GO:0016020">
    <property type="term" value="C:membrane"/>
    <property type="evidence" value="ECO:0007669"/>
    <property type="project" value="UniProtKB-SubCell"/>
</dbReference>
<feature type="transmembrane region" description="Helical" evidence="9">
    <location>
        <begin position="146"/>
        <end position="166"/>
    </location>
</feature>
<dbReference type="EMBL" id="JABCRI010000001">
    <property type="protein sequence ID" value="KAF8412615.1"/>
    <property type="molecule type" value="Genomic_DNA"/>
</dbReference>
<comment type="caution">
    <text evidence="10">The sequence shown here is derived from an EMBL/GenBank/DDBJ whole genome shotgun (WGS) entry which is preliminary data.</text>
</comment>
<feature type="transmembrane region" description="Helical" evidence="9">
    <location>
        <begin position="186"/>
        <end position="204"/>
    </location>
</feature>
<comment type="similarity">
    <text evidence="8">Belongs to the ELIP/psbS family.</text>
</comment>
<keyword evidence="3" id="KW-0150">Chloroplast</keyword>
<protein>
    <submittedName>
        <fullName evidence="10">Uncharacterized protein</fullName>
    </submittedName>
</protein>
<proteinExistence type="inferred from homology"/>
<dbReference type="InterPro" id="IPR022796">
    <property type="entry name" value="Chloroa_b-bind"/>
</dbReference>
<dbReference type="AlphaFoldDB" id="A0A834ZW48"/>
<evidence type="ECO:0000256" key="8">
    <source>
        <dbReference type="ARBA" id="ARBA00037956"/>
    </source>
</evidence>
<keyword evidence="4" id="KW-0934">Plastid</keyword>